<protein>
    <submittedName>
        <fullName evidence="3">Nucleotide exchange factor GrpE</fullName>
    </submittedName>
</protein>
<organism evidence="3 4">
    <name type="scientific">Micromonospora globbae</name>
    <dbReference type="NCBI Taxonomy" id="1894969"/>
    <lineage>
        <taxon>Bacteria</taxon>
        <taxon>Bacillati</taxon>
        <taxon>Actinomycetota</taxon>
        <taxon>Actinomycetes</taxon>
        <taxon>Micromonosporales</taxon>
        <taxon>Micromonosporaceae</taxon>
        <taxon>Micromonospora</taxon>
    </lineage>
</organism>
<evidence type="ECO:0000256" key="1">
    <source>
        <dbReference type="ARBA" id="ARBA00023186"/>
    </source>
</evidence>
<gene>
    <name evidence="3" type="primary">grpE</name>
    <name evidence="3" type="ORF">OG994_04475</name>
</gene>
<keyword evidence="4" id="KW-1185">Reference proteome</keyword>
<accession>A0ABZ1SAJ3</accession>
<dbReference type="RefSeq" id="WP_328852285.1">
    <property type="nucleotide sequence ID" value="NZ_CP108084.1"/>
</dbReference>
<feature type="compositionally biased region" description="Low complexity" evidence="2">
    <location>
        <begin position="224"/>
        <end position="235"/>
    </location>
</feature>
<reference evidence="3" key="1">
    <citation type="submission" date="2022-10" db="EMBL/GenBank/DDBJ databases">
        <title>The complete genomes of actinobacterial strains from the NBC collection.</title>
        <authorList>
            <person name="Joergensen T.S."/>
            <person name="Alvarez Arevalo M."/>
            <person name="Sterndorff E.B."/>
            <person name="Faurdal D."/>
            <person name="Vuksanovic O."/>
            <person name="Mourched A.-S."/>
            <person name="Charusanti P."/>
            <person name="Shaw S."/>
            <person name="Blin K."/>
            <person name="Weber T."/>
        </authorList>
    </citation>
    <scope>NUCLEOTIDE SEQUENCE</scope>
    <source>
        <strain evidence="3">NBC_00256</strain>
    </source>
</reference>
<evidence type="ECO:0000256" key="2">
    <source>
        <dbReference type="SAM" id="MobiDB-lite"/>
    </source>
</evidence>
<sequence length="242" mass="25834">MHEEPRVPGEEAVVEPCPPEPAADGPSDGPAPPDPLAELGRELAELGRELAGLRAEIGRAHDRAAAREQIIDRLHEENQRLRAGERRLLLRPLLTDLQRLRHDILRTADGLPATFDAEAARGLLRSYAASLELSLERGGVNVMVPALGAAFDPSTQRATGTVPATDPEQEATVAEVVLDGYHDVETGRTVVPAAVRIHRWVPDPRPVTEDGPEDPAEVGPVDGPTTTAVPEPAATSQPTPIP</sequence>
<feature type="region of interest" description="Disordered" evidence="2">
    <location>
        <begin position="1"/>
        <end position="40"/>
    </location>
</feature>
<dbReference type="EMBL" id="CP108084">
    <property type="protein sequence ID" value="WUP50778.1"/>
    <property type="molecule type" value="Genomic_DNA"/>
</dbReference>
<dbReference type="Pfam" id="PF01025">
    <property type="entry name" value="GrpE"/>
    <property type="match status" value="1"/>
</dbReference>
<evidence type="ECO:0000313" key="4">
    <source>
        <dbReference type="Proteomes" id="UP001432190"/>
    </source>
</evidence>
<keyword evidence="1" id="KW-0143">Chaperone</keyword>
<dbReference type="InterPro" id="IPR009012">
    <property type="entry name" value="GrpE_head"/>
</dbReference>
<feature type="region of interest" description="Disordered" evidence="2">
    <location>
        <begin position="202"/>
        <end position="242"/>
    </location>
</feature>
<dbReference type="Proteomes" id="UP001432190">
    <property type="component" value="Chromosome"/>
</dbReference>
<name>A0ABZ1SAJ3_9ACTN</name>
<evidence type="ECO:0000313" key="3">
    <source>
        <dbReference type="EMBL" id="WUP50778.1"/>
    </source>
</evidence>
<proteinExistence type="predicted"/>
<dbReference type="Gene3D" id="2.30.22.10">
    <property type="entry name" value="Head domain of nucleotide exchange factor GrpE"/>
    <property type="match status" value="1"/>
</dbReference>
<dbReference type="InterPro" id="IPR000740">
    <property type="entry name" value="GrpE"/>
</dbReference>